<dbReference type="Proteomes" id="UP001205603">
    <property type="component" value="Unassembled WGS sequence"/>
</dbReference>
<dbReference type="InterPro" id="IPR011250">
    <property type="entry name" value="OMP/PagP_B-barrel"/>
</dbReference>
<name>A0ABT1MCW3_9BACT</name>
<dbReference type="CDD" id="cd07185">
    <property type="entry name" value="OmpA_C-like"/>
    <property type="match status" value="1"/>
</dbReference>
<dbReference type="SUPFAM" id="SSF103088">
    <property type="entry name" value="OmpA-like"/>
    <property type="match status" value="1"/>
</dbReference>
<keyword evidence="1" id="KW-0472">Membrane</keyword>
<dbReference type="PANTHER" id="PTHR30329">
    <property type="entry name" value="STATOR ELEMENT OF FLAGELLAR MOTOR COMPLEX"/>
    <property type="match status" value="1"/>
</dbReference>
<evidence type="ECO:0000313" key="3">
    <source>
        <dbReference type="EMBL" id="MCP9610487.1"/>
    </source>
</evidence>
<accession>A0ABT1MCW3</accession>
<dbReference type="Pfam" id="PF00691">
    <property type="entry name" value="OmpA"/>
    <property type="match status" value="1"/>
</dbReference>
<reference evidence="3 4" key="1">
    <citation type="submission" date="2022-07" db="EMBL/GenBank/DDBJ databases">
        <title>Fecal culturing of patients with breast cancer.</title>
        <authorList>
            <person name="Teng N.M.Y."/>
            <person name="Kiu R."/>
            <person name="Evans R."/>
            <person name="Baker D.J."/>
            <person name="Zenner C."/>
            <person name="Robinson S.D."/>
            <person name="Hall L.J."/>
        </authorList>
    </citation>
    <scope>NUCLEOTIDE SEQUENCE [LARGE SCALE GENOMIC DNA]</scope>
    <source>
        <strain evidence="3 4">LH1063</strain>
    </source>
</reference>
<sequence>MDKNKNKIKTTKYVLVSIFLLAYVTESFSNSREIPNKTETLSNWYVEMGLGGQFYFSKGASRLSFGEHISPAISITGGKWFSPYWGTRIQANGYGFNGYSTTDGIYLNDPLTNSFIYGPNDPARNENKIRPDGSYRRNLRYLNTHIDFQVSLANLVIGYNPSGKWDIIPAVGIGYAHTFAYKGTPNINVVSTNFSLIGKYKFPKGFDLNLEIQNSLFPDQFDGRITGKMYESNLAITLGVTYNFGNRNFNFIKPKKQKREKRPRKIHYVQIINPEILNRVETIKTVVDTVYINKEVKIEKKVPVKNNTPIMLGSILFDIDNDIPSYGQEITFINIVKYLNENPDIKIRLTGYADQQTGTTQYNLHLSVKRSIMVRDILTKKYHIDRKRIEVQGAGIDAQPYEQKKWNRVVIITTVPPSN</sequence>
<proteinExistence type="predicted"/>
<feature type="domain" description="OmpA-like" evidence="2">
    <location>
        <begin position="304"/>
        <end position="419"/>
    </location>
</feature>
<dbReference type="EMBL" id="JANDHW010000001">
    <property type="protein sequence ID" value="MCP9610487.1"/>
    <property type="molecule type" value="Genomic_DNA"/>
</dbReference>
<protein>
    <submittedName>
        <fullName evidence="3">OmpA family protein</fullName>
    </submittedName>
</protein>
<gene>
    <name evidence="3" type="ORF">NMU02_00070</name>
</gene>
<dbReference type="SUPFAM" id="SSF56925">
    <property type="entry name" value="OMPA-like"/>
    <property type="match status" value="1"/>
</dbReference>
<evidence type="ECO:0000313" key="4">
    <source>
        <dbReference type="Proteomes" id="UP001205603"/>
    </source>
</evidence>
<dbReference type="InterPro" id="IPR006665">
    <property type="entry name" value="OmpA-like"/>
</dbReference>
<dbReference type="RefSeq" id="WP_255024963.1">
    <property type="nucleotide sequence ID" value="NZ_JANDHW010000001.1"/>
</dbReference>
<evidence type="ECO:0000259" key="2">
    <source>
        <dbReference type="PROSITE" id="PS51123"/>
    </source>
</evidence>
<organism evidence="3 4">
    <name type="scientific">Coprobacter tertius</name>
    <dbReference type="NCBI Taxonomy" id="2944915"/>
    <lineage>
        <taxon>Bacteria</taxon>
        <taxon>Pseudomonadati</taxon>
        <taxon>Bacteroidota</taxon>
        <taxon>Bacteroidia</taxon>
        <taxon>Bacteroidales</taxon>
        <taxon>Barnesiellaceae</taxon>
        <taxon>Coprobacter</taxon>
    </lineage>
</organism>
<evidence type="ECO:0000256" key="1">
    <source>
        <dbReference type="PROSITE-ProRule" id="PRU00473"/>
    </source>
</evidence>
<dbReference type="PROSITE" id="PS51123">
    <property type="entry name" value="OMPA_2"/>
    <property type="match status" value="1"/>
</dbReference>
<dbReference type="Gene3D" id="3.30.1330.60">
    <property type="entry name" value="OmpA-like domain"/>
    <property type="match status" value="1"/>
</dbReference>
<dbReference type="InterPro" id="IPR050330">
    <property type="entry name" value="Bact_OuterMem_StrucFunc"/>
</dbReference>
<comment type="caution">
    <text evidence="3">The sequence shown here is derived from an EMBL/GenBank/DDBJ whole genome shotgun (WGS) entry which is preliminary data.</text>
</comment>
<dbReference type="PANTHER" id="PTHR30329:SF21">
    <property type="entry name" value="LIPOPROTEIN YIAD-RELATED"/>
    <property type="match status" value="1"/>
</dbReference>
<keyword evidence="4" id="KW-1185">Reference proteome</keyword>
<dbReference type="InterPro" id="IPR036737">
    <property type="entry name" value="OmpA-like_sf"/>
</dbReference>